<dbReference type="GO" id="GO:0005829">
    <property type="term" value="C:cytosol"/>
    <property type="evidence" value="ECO:0007669"/>
    <property type="project" value="TreeGrafter"/>
</dbReference>
<proteinExistence type="inferred from homology"/>
<dbReference type="Gene3D" id="3.40.50.300">
    <property type="entry name" value="P-loop containing nucleotide triphosphate hydrolases"/>
    <property type="match status" value="2"/>
</dbReference>
<feature type="binding site" evidence="13">
    <location>
        <begin position="34"/>
        <end position="41"/>
    </location>
    <ligand>
        <name>ATP</name>
        <dbReference type="ChEBI" id="CHEBI:30616"/>
    </ligand>
</feature>
<dbReference type="GO" id="GO:0005524">
    <property type="term" value="F:ATP binding"/>
    <property type="evidence" value="ECO:0007669"/>
    <property type="project" value="UniProtKB-UniRule"/>
</dbReference>
<dbReference type="HAMAP" id="MF_00328">
    <property type="entry name" value="Guanylate_kinase"/>
    <property type="match status" value="1"/>
</dbReference>
<keyword evidence="10 13" id="KW-0067">ATP-binding</keyword>
<dbReference type="InterPro" id="IPR027417">
    <property type="entry name" value="P-loop_NTPase"/>
</dbReference>
<dbReference type="CDD" id="cd00071">
    <property type="entry name" value="GMPK"/>
    <property type="match status" value="1"/>
</dbReference>
<evidence type="ECO:0000256" key="4">
    <source>
        <dbReference type="ARBA" id="ARBA00012961"/>
    </source>
</evidence>
<gene>
    <name evidence="13" type="primary">gmk</name>
    <name evidence="15" type="ORF">FD50_GL002415</name>
</gene>
<evidence type="ECO:0000256" key="9">
    <source>
        <dbReference type="ARBA" id="ARBA00022777"/>
    </source>
</evidence>
<dbReference type="STRING" id="1423801.FD50_GL002415"/>
<evidence type="ECO:0000259" key="14">
    <source>
        <dbReference type="PROSITE" id="PS50052"/>
    </source>
</evidence>
<comment type="catalytic activity">
    <reaction evidence="12 13">
        <text>GMP + ATP = GDP + ADP</text>
        <dbReference type="Rhea" id="RHEA:20780"/>
        <dbReference type="ChEBI" id="CHEBI:30616"/>
        <dbReference type="ChEBI" id="CHEBI:58115"/>
        <dbReference type="ChEBI" id="CHEBI:58189"/>
        <dbReference type="ChEBI" id="CHEBI:456216"/>
        <dbReference type="EC" id="2.7.4.8"/>
    </reaction>
</comment>
<dbReference type="AlphaFoldDB" id="A0A0R1V2Q2"/>
<evidence type="ECO:0000313" key="15">
    <source>
        <dbReference type="EMBL" id="KRL99879.1"/>
    </source>
</evidence>
<feature type="domain" description="Guanylate kinase-like" evidence="14">
    <location>
        <begin position="27"/>
        <end position="206"/>
    </location>
</feature>
<evidence type="ECO:0000256" key="1">
    <source>
        <dbReference type="ARBA" id="ARBA00003531"/>
    </source>
</evidence>
<comment type="subcellular location">
    <subcellularLocation>
        <location evidence="2 13">Cytoplasm</location>
    </subcellularLocation>
</comment>
<dbReference type="PROSITE" id="PS00856">
    <property type="entry name" value="GUANYLATE_KINASE_1"/>
    <property type="match status" value="1"/>
</dbReference>
<dbReference type="NCBIfam" id="TIGR03263">
    <property type="entry name" value="guanyl_kin"/>
    <property type="match status" value="1"/>
</dbReference>
<organism evidence="15 16">
    <name type="scientific">Liquorilactobacillus satsumensis DSM 16230 = JCM 12392</name>
    <dbReference type="NCBI Taxonomy" id="1423801"/>
    <lineage>
        <taxon>Bacteria</taxon>
        <taxon>Bacillati</taxon>
        <taxon>Bacillota</taxon>
        <taxon>Bacilli</taxon>
        <taxon>Lactobacillales</taxon>
        <taxon>Lactobacillaceae</taxon>
        <taxon>Liquorilactobacillus</taxon>
    </lineage>
</organism>
<accession>A0A0R1V2Q2</accession>
<name>A0A0R1V2Q2_9LACO</name>
<dbReference type="Gene3D" id="3.30.63.10">
    <property type="entry name" value="Guanylate Kinase phosphate binding domain"/>
    <property type="match status" value="1"/>
</dbReference>
<dbReference type="FunFam" id="3.40.50.300:FF:000855">
    <property type="entry name" value="Guanylate kinase"/>
    <property type="match status" value="1"/>
</dbReference>
<dbReference type="SUPFAM" id="SSF52540">
    <property type="entry name" value="P-loop containing nucleoside triphosphate hydrolases"/>
    <property type="match status" value="1"/>
</dbReference>
<evidence type="ECO:0000256" key="7">
    <source>
        <dbReference type="ARBA" id="ARBA00022679"/>
    </source>
</evidence>
<comment type="caution">
    <text evidence="15">The sequence shown here is derived from an EMBL/GenBank/DDBJ whole genome shotgun (WGS) entry which is preliminary data.</text>
</comment>
<dbReference type="Pfam" id="PF00625">
    <property type="entry name" value="Guanylate_kin"/>
    <property type="match status" value="1"/>
</dbReference>
<comment type="similarity">
    <text evidence="3 13">Belongs to the guanylate kinase family.</text>
</comment>
<protein>
    <recommendedName>
        <fullName evidence="5 13">Guanylate kinase</fullName>
        <ecNumber evidence="4 13">2.7.4.8</ecNumber>
    </recommendedName>
    <alternativeName>
        <fullName evidence="11 13">GMP kinase</fullName>
    </alternativeName>
</protein>
<dbReference type="Proteomes" id="UP000051166">
    <property type="component" value="Unassembled WGS sequence"/>
</dbReference>
<evidence type="ECO:0000256" key="5">
    <source>
        <dbReference type="ARBA" id="ARBA00016296"/>
    </source>
</evidence>
<dbReference type="EC" id="2.7.4.8" evidence="4 13"/>
<evidence type="ECO:0000256" key="3">
    <source>
        <dbReference type="ARBA" id="ARBA00005790"/>
    </source>
</evidence>
<dbReference type="PROSITE" id="PS50052">
    <property type="entry name" value="GUANYLATE_KINASE_2"/>
    <property type="match status" value="1"/>
</dbReference>
<reference evidence="15 16" key="1">
    <citation type="journal article" date="2015" name="Genome Announc.">
        <title>Expanding the biotechnology potential of lactobacilli through comparative genomics of 213 strains and associated genera.</title>
        <authorList>
            <person name="Sun Z."/>
            <person name="Harris H.M."/>
            <person name="McCann A."/>
            <person name="Guo C."/>
            <person name="Argimon S."/>
            <person name="Zhang W."/>
            <person name="Yang X."/>
            <person name="Jeffery I.B."/>
            <person name="Cooney J.C."/>
            <person name="Kagawa T.F."/>
            <person name="Liu W."/>
            <person name="Song Y."/>
            <person name="Salvetti E."/>
            <person name="Wrobel A."/>
            <person name="Rasinkangas P."/>
            <person name="Parkhill J."/>
            <person name="Rea M.C."/>
            <person name="O'Sullivan O."/>
            <person name="Ritari J."/>
            <person name="Douillard F.P."/>
            <person name="Paul Ross R."/>
            <person name="Yang R."/>
            <person name="Briner A.E."/>
            <person name="Felis G.E."/>
            <person name="de Vos W.M."/>
            <person name="Barrangou R."/>
            <person name="Klaenhammer T.R."/>
            <person name="Caufield P.W."/>
            <person name="Cui Y."/>
            <person name="Zhang H."/>
            <person name="O'Toole P.W."/>
        </authorList>
    </citation>
    <scope>NUCLEOTIDE SEQUENCE [LARGE SCALE GENOMIC DNA]</scope>
    <source>
        <strain evidence="15 16">DSM 16230</strain>
    </source>
</reference>
<dbReference type="InterPro" id="IPR020590">
    <property type="entry name" value="Guanylate_kinase_CS"/>
</dbReference>
<evidence type="ECO:0000256" key="11">
    <source>
        <dbReference type="ARBA" id="ARBA00030128"/>
    </source>
</evidence>
<dbReference type="PATRIC" id="fig|1423801.4.peg.2473"/>
<evidence type="ECO:0000256" key="2">
    <source>
        <dbReference type="ARBA" id="ARBA00004496"/>
    </source>
</evidence>
<dbReference type="EMBL" id="AZFQ01000019">
    <property type="protein sequence ID" value="KRL99879.1"/>
    <property type="molecule type" value="Genomic_DNA"/>
</dbReference>
<sequence length="228" mass="26526">MKKDSKKYIIELIHYFRGEFADMSKRGMLIVLSGPSGVGKGTIRKAIFEQDDNKFHYSISMTTRKKRPGEVDGKDYFFVSKDEFEKEIATGGMLEYARYVDNYYGTPLKYVNEMLDSGKDVFLEIEVRGAMQVREKCTDGLFIFLTPPDLMELRHRIIERGTDDLATIDKRMKKAVGEIEMMQNYDYAVVNDEIPAAVEKIKTIIRAERWRVKRFLPDYKKQLGDVLK</sequence>
<comment type="function">
    <text evidence="1 13">Essential for recycling GMP and indirectly, cGMP.</text>
</comment>
<keyword evidence="6 13" id="KW-0963">Cytoplasm</keyword>
<evidence type="ECO:0000256" key="13">
    <source>
        <dbReference type="HAMAP-Rule" id="MF_00328"/>
    </source>
</evidence>
<dbReference type="InterPro" id="IPR017665">
    <property type="entry name" value="Guanylate_kinase"/>
</dbReference>
<keyword evidence="16" id="KW-1185">Reference proteome</keyword>
<dbReference type="FunFam" id="3.30.63.10:FF:000002">
    <property type="entry name" value="Guanylate kinase 1"/>
    <property type="match status" value="1"/>
</dbReference>
<keyword evidence="7 13" id="KW-0808">Transferase</keyword>
<dbReference type="PANTHER" id="PTHR23117">
    <property type="entry name" value="GUANYLATE KINASE-RELATED"/>
    <property type="match status" value="1"/>
</dbReference>
<evidence type="ECO:0000256" key="6">
    <source>
        <dbReference type="ARBA" id="ARBA00022490"/>
    </source>
</evidence>
<evidence type="ECO:0000256" key="12">
    <source>
        <dbReference type="ARBA" id="ARBA00048594"/>
    </source>
</evidence>
<evidence type="ECO:0000256" key="8">
    <source>
        <dbReference type="ARBA" id="ARBA00022741"/>
    </source>
</evidence>
<keyword evidence="9 13" id="KW-0418">Kinase</keyword>
<dbReference type="PANTHER" id="PTHR23117:SF13">
    <property type="entry name" value="GUANYLATE KINASE"/>
    <property type="match status" value="1"/>
</dbReference>
<dbReference type="InterPro" id="IPR008145">
    <property type="entry name" value="GK/Ca_channel_bsu"/>
</dbReference>
<dbReference type="SMART" id="SM00072">
    <property type="entry name" value="GuKc"/>
    <property type="match status" value="1"/>
</dbReference>
<evidence type="ECO:0000256" key="10">
    <source>
        <dbReference type="ARBA" id="ARBA00022840"/>
    </source>
</evidence>
<keyword evidence="8 13" id="KW-0547">Nucleotide-binding</keyword>
<dbReference type="GO" id="GO:0004385">
    <property type="term" value="F:GMP kinase activity"/>
    <property type="evidence" value="ECO:0007669"/>
    <property type="project" value="UniProtKB-UniRule"/>
</dbReference>
<evidence type="ECO:0000313" key="16">
    <source>
        <dbReference type="Proteomes" id="UP000051166"/>
    </source>
</evidence>
<dbReference type="InterPro" id="IPR008144">
    <property type="entry name" value="Guanylate_kin-like_dom"/>
</dbReference>